<keyword evidence="3" id="KW-0808">Transferase</keyword>
<sequence>MKLDLSFVRSQFPAFSEPSLEGWAFFENAGGSYPCRQVVNRLTDFYRKNKVQPYYPYPASAKAGELMDRAYQRMAAYLNVNPGEIHFGPSTTQNVYVLANAMRPMWEDGDEIIVSCQDHEANAGAWRRLSKRGIKVIEWHVNKEDGMLDVEVLKGLFTGRTKMVAFPHCSNVIGYINPVKEISQLAHENGAVSVVDGVGWAPHGFPDLKDLGADIYMFSSYKTYGPHLGVMYVNNDLMGKLENQSHFFKEGIPKSMITPAGPDHAQIATINGILDYFDALYEHHFEKEVDPAQRMSALNGLFREQEEALQEILLDFLRSRNDVRIVGPEANINRAPIVAILPKNKGVMEVYNSLIEHKLMLGYGDFYAARPLMDMDIPRDPGVIRMSFVHYTSEDEIRQLIGGLKASL</sequence>
<keyword evidence="4" id="KW-1185">Reference proteome</keyword>
<accession>A0AAE3MJK7</accession>
<feature type="domain" description="Aminotransferase class V" evidence="2">
    <location>
        <begin position="303"/>
        <end position="400"/>
    </location>
</feature>
<dbReference type="InterPro" id="IPR015424">
    <property type="entry name" value="PyrdxlP-dep_Trfase"/>
</dbReference>
<protein>
    <submittedName>
        <fullName evidence="3">Aminotransferase class V-fold PLP-dependent enzyme</fullName>
    </submittedName>
</protein>
<dbReference type="PANTHER" id="PTHR43586">
    <property type="entry name" value="CYSTEINE DESULFURASE"/>
    <property type="match status" value="1"/>
</dbReference>
<dbReference type="InterPro" id="IPR000192">
    <property type="entry name" value="Aminotrans_V_dom"/>
</dbReference>
<dbReference type="Proteomes" id="UP001207116">
    <property type="component" value="Unassembled WGS sequence"/>
</dbReference>
<dbReference type="Gene3D" id="3.40.640.10">
    <property type="entry name" value="Type I PLP-dependent aspartate aminotransferase-like (Major domain)"/>
    <property type="match status" value="1"/>
</dbReference>
<dbReference type="Gene3D" id="3.90.1150.10">
    <property type="entry name" value="Aspartate Aminotransferase, domain 1"/>
    <property type="match status" value="1"/>
</dbReference>
<evidence type="ECO:0000313" key="4">
    <source>
        <dbReference type="Proteomes" id="UP001207116"/>
    </source>
</evidence>
<organism evidence="3 4">
    <name type="scientific">Lentiprolixibacter aurantiacus</name>
    <dbReference type="NCBI Taxonomy" id="2993939"/>
    <lineage>
        <taxon>Bacteria</taxon>
        <taxon>Pseudomonadati</taxon>
        <taxon>Bacteroidota</taxon>
        <taxon>Flavobacteriia</taxon>
        <taxon>Flavobacteriales</taxon>
        <taxon>Flavobacteriaceae</taxon>
        <taxon>Lentiprolixibacter</taxon>
    </lineage>
</organism>
<dbReference type="Pfam" id="PF00266">
    <property type="entry name" value="Aminotran_5"/>
    <property type="match status" value="2"/>
</dbReference>
<comment type="caution">
    <text evidence="3">The sequence shown here is derived from an EMBL/GenBank/DDBJ whole genome shotgun (WGS) entry which is preliminary data.</text>
</comment>
<evidence type="ECO:0000256" key="1">
    <source>
        <dbReference type="ARBA" id="ARBA00022898"/>
    </source>
</evidence>
<dbReference type="RefSeq" id="WP_266011249.1">
    <property type="nucleotide sequence ID" value="NZ_JAPFQP010000001.1"/>
</dbReference>
<name>A0AAE3MJK7_9FLAO</name>
<keyword evidence="3" id="KW-0032">Aminotransferase</keyword>
<proteinExistence type="predicted"/>
<dbReference type="InterPro" id="IPR015422">
    <property type="entry name" value="PyrdxlP-dep_Trfase_small"/>
</dbReference>
<keyword evidence="1" id="KW-0663">Pyridoxal phosphate</keyword>
<gene>
    <name evidence="3" type="ORF">OO016_04705</name>
</gene>
<evidence type="ECO:0000313" key="3">
    <source>
        <dbReference type="EMBL" id="MCX2718895.1"/>
    </source>
</evidence>
<dbReference type="EMBL" id="JAPFQP010000001">
    <property type="protein sequence ID" value="MCX2718895.1"/>
    <property type="molecule type" value="Genomic_DNA"/>
</dbReference>
<dbReference type="AlphaFoldDB" id="A0AAE3MJK7"/>
<reference evidence="3" key="1">
    <citation type="submission" date="2022-11" db="EMBL/GenBank/DDBJ databases">
        <title>The characterization of three novel Bacteroidetes species and genomic analysis of their roles in tidal elemental geochemical cycles.</title>
        <authorList>
            <person name="Ma K.-J."/>
        </authorList>
    </citation>
    <scope>NUCLEOTIDE SEQUENCE</scope>
    <source>
        <strain evidence="3">M415</strain>
    </source>
</reference>
<dbReference type="GO" id="GO:0008483">
    <property type="term" value="F:transaminase activity"/>
    <property type="evidence" value="ECO:0007669"/>
    <property type="project" value="UniProtKB-KW"/>
</dbReference>
<evidence type="ECO:0000259" key="2">
    <source>
        <dbReference type="Pfam" id="PF00266"/>
    </source>
</evidence>
<feature type="domain" description="Aminotransferase class V" evidence="2">
    <location>
        <begin position="25"/>
        <end position="242"/>
    </location>
</feature>
<dbReference type="PANTHER" id="PTHR43586:SF21">
    <property type="entry name" value="PYRIDOXAL PHOSPHATE (PLP)-DEPENDENT ASPARTATE AMINOTRANSFERASE SUPERFAMILY"/>
    <property type="match status" value="1"/>
</dbReference>
<dbReference type="InterPro" id="IPR015421">
    <property type="entry name" value="PyrdxlP-dep_Trfase_major"/>
</dbReference>
<dbReference type="SUPFAM" id="SSF53383">
    <property type="entry name" value="PLP-dependent transferases"/>
    <property type="match status" value="1"/>
</dbReference>